<dbReference type="VEuPathDB" id="VectorBase:BGLB005168"/>
<gene>
    <name evidence="10" type="primary">106060867</name>
</gene>
<protein>
    <recommendedName>
        <fullName evidence="7">endopeptidase La</fullName>
        <ecNumber evidence="7">3.4.21.53</ecNumber>
    </recommendedName>
</protein>
<evidence type="ECO:0000256" key="6">
    <source>
        <dbReference type="ARBA" id="ARBA00050665"/>
    </source>
</evidence>
<evidence type="ECO:0000256" key="3">
    <source>
        <dbReference type="ARBA" id="ARBA00022801"/>
    </source>
</evidence>
<evidence type="ECO:0000256" key="8">
    <source>
        <dbReference type="PROSITE-ProRule" id="PRU01122"/>
    </source>
</evidence>
<keyword evidence="3" id="KW-0378">Hydrolase</keyword>
<dbReference type="FunFam" id="3.40.50.300:FF:000021">
    <property type="entry name" value="Lon protease homolog"/>
    <property type="match status" value="1"/>
</dbReference>
<dbReference type="GO" id="GO:0005524">
    <property type="term" value="F:ATP binding"/>
    <property type="evidence" value="ECO:0007669"/>
    <property type="project" value="UniProtKB-KW"/>
</dbReference>
<dbReference type="Gene3D" id="1.20.5.5270">
    <property type="match status" value="1"/>
</dbReference>
<dbReference type="InterPro" id="IPR020568">
    <property type="entry name" value="Ribosomal_Su5_D2-typ_SF"/>
</dbReference>
<keyword evidence="2" id="KW-0547">Nucleotide-binding</keyword>
<dbReference type="GO" id="GO:0004252">
    <property type="term" value="F:serine-type endopeptidase activity"/>
    <property type="evidence" value="ECO:0007669"/>
    <property type="project" value="UniProtKB-EC"/>
</dbReference>
<dbReference type="VEuPathDB" id="VectorBase:BGLAX_050282"/>
<evidence type="ECO:0000256" key="5">
    <source>
        <dbReference type="ARBA" id="ARBA00022840"/>
    </source>
</evidence>
<dbReference type="Gene3D" id="3.40.50.300">
    <property type="entry name" value="P-loop containing nucleotide triphosphate hydrolases"/>
    <property type="match status" value="1"/>
</dbReference>
<dbReference type="Pfam" id="PF05362">
    <property type="entry name" value="Lon_C"/>
    <property type="match status" value="1"/>
</dbReference>
<evidence type="ECO:0000256" key="1">
    <source>
        <dbReference type="ARBA" id="ARBA00022670"/>
    </source>
</evidence>
<dbReference type="AlphaFoldDB" id="A0A2C9JN79"/>
<evidence type="ECO:0000256" key="7">
    <source>
        <dbReference type="ARBA" id="ARBA00066743"/>
    </source>
</evidence>
<dbReference type="CDD" id="cd19500">
    <property type="entry name" value="RecA-like_Lon"/>
    <property type="match status" value="1"/>
</dbReference>
<accession>A0A2C9JN79</accession>
<feature type="domain" description="Lon proteolytic" evidence="9">
    <location>
        <begin position="196"/>
        <end position="278"/>
    </location>
</feature>
<dbReference type="PANTHER" id="PTHR43718:SF2">
    <property type="entry name" value="LON PROTEASE HOMOLOG, MITOCHONDRIAL"/>
    <property type="match status" value="1"/>
</dbReference>
<dbReference type="Proteomes" id="UP000076420">
    <property type="component" value="Unassembled WGS sequence"/>
</dbReference>
<dbReference type="SUPFAM" id="SSF54211">
    <property type="entry name" value="Ribosomal protein S5 domain 2-like"/>
    <property type="match status" value="1"/>
</dbReference>
<dbReference type="PANTHER" id="PTHR43718">
    <property type="entry name" value="LON PROTEASE"/>
    <property type="match status" value="1"/>
</dbReference>
<dbReference type="GO" id="GO:0006515">
    <property type="term" value="P:protein quality control for misfolded or incompletely synthesized proteins"/>
    <property type="evidence" value="ECO:0007669"/>
    <property type="project" value="TreeGrafter"/>
</dbReference>
<dbReference type="PRINTS" id="PR00300">
    <property type="entry name" value="CLPPROTEASEA"/>
</dbReference>
<reference evidence="10" key="1">
    <citation type="submission" date="2020-05" db="UniProtKB">
        <authorList>
            <consortium name="EnsemblMetazoa"/>
        </authorList>
    </citation>
    <scope>IDENTIFICATION</scope>
    <source>
        <strain evidence="10">BB02</strain>
    </source>
</reference>
<keyword evidence="4" id="KW-0720">Serine protease</keyword>
<dbReference type="GO" id="GO:0004176">
    <property type="term" value="F:ATP-dependent peptidase activity"/>
    <property type="evidence" value="ECO:0007669"/>
    <property type="project" value="InterPro"/>
</dbReference>
<sequence>MMSPMSAEATVIRGYIDWIISIPWNNNTTKKNSLKIAKEILDAHHYGMQDVKERILEYLSVQQRVKKQKCSVICLVGPPGVGKTSLAQSISMATGRKFTKMSLGGVRDEAEVRGHRKTYTGSLPGKIIQCMKKAGTSNPVFLLDEIDKMSFDFRGDPASALLEVLDFEHNYAFIDNYLEIEYDISNVMFIATANTLSGIPMPLASVAMTGEITLSGRVLAIGGLKEKLLGAIRGNIKTVLIPKENQVSLSEISSEITEKLNIILVDQMTDVIEFLFGEKIDNKEIIVDSKNTISEYAMA</sequence>
<dbReference type="GO" id="GO:0016887">
    <property type="term" value="F:ATP hydrolysis activity"/>
    <property type="evidence" value="ECO:0007669"/>
    <property type="project" value="InterPro"/>
</dbReference>
<name>A0A2C9JN79_BIOGL</name>
<evidence type="ECO:0000256" key="4">
    <source>
        <dbReference type="ARBA" id="ARBA00022825"/>
    </source>
</evidence>
<dbReference type="STRING" id="6526.A0A2C9JN79"/>
<dbReference type="EC" id="3.4.21.53" evidence="7"/>
<keyword evidence="1" id="KW-0645">Protease</keyword>
<dbReference type="VEuPathDB" id="VectorBase:BGLAX_028557"/>
<evidence type="ECO:0000259" key="9">
    <source>
        <dbReference type="PROSITE" id="PS51786"/>
    </source>
</evidence>
<dbReference type="InterPro" id="IPR008269">
    <property type="entry name" value="Lon_proteolytic"/>
</dbReference>
<dbReference type="InterPro" id="IPR027065">
    <property type="entry name" value="Lon_Prtase"/>
</dbReference>
<keyword evidence="5" id="KW-0067">ATP-binding</keyword>
<dbReference type="EnsemblMetazoa" id="BGLB005168-RB">
    <property type="protein sequence ID" value="BGLB005168-PB"/>
    <property type="gene ID" value="BGLB005168"/>
</dbReference>
<dbReference type="SMART" id="SM00382">
    <property type="entry name" value="AAA"/>
    <property type="match status" value="1"/>
</dbReference>
<dbReference type="SUPFAM" id="SSF52540">
    <property type="entry name" value="P-loop containing nucleoside triphosphate hydrolases"/>
    <property type="match status" value="1"/>
</dbReference>
<proteinExistence type="predicted"/>
<comment type="caution">
    <text evidence="8">Lacks conserved residue(s) required for the propagation of feature annotation.</text>
</comment>
<organism evidence="10 11">
    <name type="scientific">Biomphalaria glabrata</name>
    <name type="common">Bloodfluke planorb</name>
    <name type="synonym">Freshwater snail</name>
    <dbReference type="NCBI Taxonomy" id="6526"/>
    <lineage>
        <taxon>Eukaryota</taxon>
        <taxon>Metazoa</taxon>
        <taxon>Spiralia</taxon>
        <taxon>Lophotrochozoa</taxon>
        <taxon>Mollusca</taxon>
        <taxon>Gastropoda</taxon>
        <taxon>Heterobranchia</taxon>
        <taxon>Euthyneura</taxon>
        <taxon>Panpulmonata</taxon>
        <taxon>Hygrophila</taxon>
        <taxon>Lymnaeoidea</taxon>
        <taxon>Planorbidae</taxon>
        <taxon>Biomphalaria</taxon>
    </lineage>
</organism>
<dbReference type="PROSITE" id="PS51786">
    <property type="entry name" value="LON_PROTEOLYTIC"/>
    <property type="match status" value="1"/>
</dbReference>
<dbReference type="InterPro" id="IPR001270">
    <property type="entry name" value="ClpA/B"/>
</dbReference>
<comment type="catalytic activity">
    <reaction evidence="6">
        <text>Hydrolysis of proteins in presence of ATP.</text>
        <dbReference type="EC" id="3.4.21.53"/>
    </reaction>
</comment>
<dbReference type="InterPro" id="IPR003593">
    <property type="entry name" value="AAA+_ATPase"/>
</dbReference>
<evidence type="ECO:0000313" key="10">
    <source>
        <dbReference type="EnsemblMetazoa" id="BGLB005168-PB"/>
    </source>
</evidence>
<evidence type="ECO:0000313" key="11">
    <source>
        <dbReference type="Proteomes" id="UP000076420"/>
    </source>
</evidence>
<evidence type="ECO:0000256" key="2">
    <source>
        <dbReference type="ARBA" id="ARBA00022741"/>
    </source>
</evidence>
<dbReference type="InterPro" id="IPR027417">
    <property type="entry name" value="P-loop_NTPase"/>
</dbReference>